<comment type="caution">
    <text evidence="2">The sequence shown here is derived from an EMBL/GenBank/DDBJ whole genome shotgun (WGS) entry which is preliminary data.</text>
</comment>
<dbReference type="CDD" id="cd21965">
    <property type="entry name" value="Zn-C2H2_CALCOCO1_TAX1BP1_like"/>
    <property type="match status" value="1"/>
</dbReference>
<feature type="non-terminal residue" evidence="2">
    <location>
        <position position="351"/>
    </location>
</feature>
<feature type="compositionally biased region" description="Low complexity" evidence="1">
    <location>
        <begin position="273"/>
        <end position="295"/>
    </location>
</feature>
<dbReference type="Proteomes" id="UP001165060">
    <property type="component" value="Unassembled WGS sequence"/>
</dbReference>
<feature type="region of interest" description="Disordered" evidence="1">
    <location>
        <begin position="180"/>
        <end position="202"/>
    </location>
</feature>
<evidence type="ECO:0008006" key="4">
    <source>
        <dbReference type="Google" id="ProtNLM"/>
    </source>
</evidence>
<reference evidence="2 3" key="1">
    <citation type="journal article" date="2023" name="Commun. Biol.">
        <title>Genome analysis of Parmales, the sister group of diatoms, reveals the evolutionary specialization of diatoms from phago-mixotrophs to photoautotrophs.</title>
        <authorList>
            <person name="Ban H."/>
            <person name="Sato S."/>
            <person name="Yoshikawa S."/>
            <person name="Yamada K."/>
            <person name="Nakamura Y."/>
            <person name="Ichinomiya M."/>
            <person name="Sato N."/>
            <person name="Blanc-Mathieu R."/>
            <person name="Endo H."/>
            <person name="Kuwata A."/>
            <person name="Ogata H."/>
        </authorList>
    </citation>
    <scope>NUCLEOTIDE SEQUENCE [LARGE SCALE GENOMIC DNA]</scope>
</reference>
<dbReference type="EMBL" id="BRYB01003582">
    <property type="protein sequence ID" value="GMI39066.1"/>
    <property type="molecule type" value="Genomic_DNA"/>
</dbReference>
<evidence type="ECO:0000313" key="3">
    <source>
        <dbReference type="Proteomes" id="UP001165060"/>
    </source>
</evidence>
<feature type="compositionally biased region" description="Low complexity" evidence="1">
    <location>
        <begin position="243"/>
        <end position="265"/>
    </location>
</feature>
<feature type="compositionally biased region" description="Low complexity" evidence="1">
    <location>
        <begin position="180"/>
        <end position="194"/>
    </location>
</feature>
<evidence type="ECO:0000256" key="1">
    <source>
        <dbReference type="SAM" id="MobiDB-lite"/>
    </source>
</evidence>
<name>A0ABQ6N3P2_9STRA</name>
<proteinExistence type="predicted"/>
<accession>A0ABQ6N3P2</accession>
<sequence length="351" mass="35989">MKGFQKGNTGYPAPKKGTTSKGGDKHKKKVAASPFRAGDKVSVRMRVSSKGSQTATVVGQAAGGGVLVKWDVRGDTESVPASKLTKLDLGSTRASRQAKVARPRRAPDLGPPRCPVCGVGFTAGLSPDLMQAHVERCIAAQAAEARASDDSPCSYLMSAARAPPLMPGWEFAAPGSSTAVPAAAAAEQPPAARARSSRPPPSLEAACPVCGRKFNLSVSSQAVFERHVEKCMGEAPATPPPRGSGSDSDSEPSSSASDSDSAYGSTDPRHKAAPGAAAAARPAGASPVPGAAPDGPFVPSLATKTSFLKHGAATLVRRGKLPTPESAREEAEKIKIKLVRDIEAARDVVDN</sequence>
<gene>
    <name evidence="2" type="ORF">TeGR_g15094</name>
</gene>
<keyword evidence="3" id="KW-1185">Reference proteome</keyword>
<protein>
    <recommendedName>
        <fullName evidence="4">UBZ4-type domain-containing protein</fullName>
    </recommendedName>
</protein>
<organism evidence="2 3">
    <name type="scientific">Tetraparma gracilis</name>
    <dbReference type="NCBI Taxonomy" id="2962635"/>
    <lineage>
        <taxon>Eukaryota</taxon>
        <taxon>Sar</taxon>
        <taxon>Stramenopiles</taxon>
        <taxon>Ochrophyta</taxon>
        <taxon>Bolidophyceae</taxon>
        <taxon>Parmales</taxon>
        <taxon>Triparmaceae</taxon>
        <taxon>Tetraparma</taxon>
    </lineage>
</organism>
<feature type="region of interest" description="Disordered" evidence="1">
    <location>
        <begin position="233"/>
        <end position="301"/>
    </location>
</feature>
<evidence type="ECO:0000313" key="2">
    <source>
        <dbReference type="EMBL" id="GMI39066.1"/>
    </source>
</evidence>
<feature type="region of interest" description="Disordered" evidence="1">
    <location>
        <begin position="1"/>
        <end position="58"/>
    </location>
</feature>